<protein>
    <submittedName>
        <fullName evidence="1">Uncharacterized protein</fullName>
    </submittedName>
</protein>
<reference evidence="1" key="1">
    <citation type="journal article" date="2022" name="bioRxiv">
        <title>Sequencing and chromosome-scale assembly of the giantPleurodeles waltlgenome.</title>
        <authorList>
            <person name="Brown T."/>
            <person name="Elewa A."/>
            <person name="Iarovenko S."/>
            <person name="Subramanian E."/>
            <person name="Araus A.J."/>
            <person name="Petzold A."/>
            <person name="Susuki M."/>
            <person name="Suzuki K.-i.T."/>
            <person name="Hayashi T."/>
            <person name="Toyoda A."/>
            <person name="Oliveira C."/>
            <person name="Osipova E."/>
            <person name="Leigh N.D."/>
            <person name="Simon A."/>
            <person name="Yun M.H."/>
        </authorList>
    </citation>
    <scope>NUCLEOTIDE SEQUENCE</scope>
    <source>
        <strain evidence="1">20211129_DDA</strain>
        <tissue evidence="1">Liver</tissue>
    </source>
</reference>
<dbReference type="EMBL" id="JANPWB010000007">
    <property type="protein sequence ID" value="KAJ1169437.1"/>
    <property type="molecule type" value="Genomic_DNA"/>
</dbReference>
<dbReference type="AlphaFoldDB" id="A0AAV7SZ57"/>
<keyword evidence="2" id="KW-1185">Reference proteome</keyword>
<gene>
    <name evidence="1" type="ORF">NDU88_001330</name>
</gene>
<dbReference type="Proteomes" id="UP001066276">
    <property type="component" value="Chromosome 4_1"/>
</dbReference>
<comment type="caution">
    <text evidence="1">The sequence shown here is derived from an EMBL/GenBank/DDBJ whole genome shotgun (WGS) entry which is preliminary data.</text>
</comment>
<accession>A0AAV7SZ57</accession>
<evidence type="ECO:0000313" key="2">
    <source>
        <dbReference type="Proteomes" id="UP001066276"/>
    </source>
</evidence>
<proteinExistence type="predicted"/>
<organism evidence="1 2">
    <name type="scientific">Pleurodeles waltl</name>
    <name type="common">Iberian ribbed newt</name>
    <dbReference type="NCBI Taxonomy" id="8319"/>
    <lineage>
        <taxon>Eukaryota</taxon>
        <taxon>Metazoa</taxon>
        <taxon>Chordata</taxon>
        <taxon>Craniata</taxon>
        <taxon>Vertebrata</taxon>
        <taxon>Euteleostomi</taxon>
        <taxon>Amphibia</taxon>
        <taxon>Batrachia</taxon>
        <taxon>Caudata</taxon>
        <taxon>Salamandroidea</taxon>
        <taxon>Salamandridae</taxon>
        <taxon>Pleurodelinae</taxon>
        <taxon>Pleurodeles</taxon>
    </lineage>
</organism>
<evidence type="ECO:0000313" key="1">
    <source>
        <dbReference type="EMBL" id="KAJ1169437.1"/>
    </source>
</evidence>
<name>A0AAV7SZ57_PLEWA</name>
<sequence length="192" mass="21285">MQVSHLFHPITQVALPDQLFLRVAFSCYRRSLRLAGGAIPFVPALALLGTPRGCIVGSELRTWHAVELYTLGDLYDDVGCLSECVSRPVRFTWESCILGLFPRNTRNGAAARFLDLGLLPAKRLISRWWKSSDPPVVRAWKSSFEVWAGAEGVALVREDALGLRKYPLSISWEVMLACLRGLGQTSDVEVAV</sequence>